<comment type="caution">
    <text evidence="4">The sequence shown here is derived from an EMBL/GenBank/DDBJ whole genome shotgun (WGS) entry which is preliminary data.</text>
</comment>
<evidence type="ECO:0000256" key="1">
    <source>
        <dbReference type="ARBA" id="ARBA00023242"/>
    </source>
</evidence>
<keyword evidence="5" id="KW-1185">Reference proteome</keyword>
<dbReference type="InterPro" id="IPR050987">
    <property type="entry name" value="AtrR-like"/>
</dbReference>
<accession>A0AA38RP20</accession>
<keyword evidence="1" id="KW-0539">Nucleus</keyword>
<evidence type="ECO:0000256" key="2">
    <source>
        <dbReference type="SAM" id="MobiDB-lite"/>
    </source>
</evidence>
<gene>
    <name evidence="4" type="ORF">NKR23_g5282</name>
</gene>
<evidence type="ECO:0000313" key="5">
    <source>
        <dbReference type="Proteomes" id="UP001174694"/>
    </source>
</evidence>
<dbReference type="PANTHER" id="PTHR46910:SF1">
    <property type="entry name" value="MISCELLANEOUS ZN(II)2CYS6 TRANSCRIPTION FACTOR (EUROFUNG)-RELATED"/>
    <property type="match status" value="1"/>
</dbReference>
<proteinExistence type="predicted"/>
<dbReference type="SMART" id="SM00906">
    <property type="entry name" value="Fungal_trans"/>
    <property type="match status" value="1"/>
</dbReference>
<evidence type="ECO:0000313" key="4">
    <source>
        <dbReference type="EMBL" id="KAJ9145316.1"/>
    </source>
</evidence>
<name>A0AA38RP20_9PEZI</name>
<dbReference type="Pfam" id="PF04082">
    <property type="entry name" value="Fungal_trans"/>
    <property type="match status" value="1"/>
</dbReference>
<dbReference type="EMBL" id="JANBVO010000014">
    <property type="protein sequence ID" value="KAJ9145316.1"/>
    <property type="molecule type" value="Genomic_DNA"/>
</dbReference>
<protein>
    <recommendedName>
        <fullName evidence="3">Xylanolytic transcriptional activator regulatory domain-containing protein</fullName>
    </recommendedName>
</protein>
<feature type="domain" description="Xylanolytic transcriptional activator regulatory" evidence="3">
    <location>
        <begin position="358"/>
        <end position="431"/>
    </location>
</feature>
<dbReference type="CDD" id="cd12148">
    <property type="entry name" value="fungal_TF_MHR"/>
    <property type="match status" value="1"/>
</dbReference>
<dbReference type="AlphaFoldDB" id="A0AA38RP20"/>
<dbReference type="PANTHER" id="PTHR46910">
    <property type="entry name" value="TRANSCRIPTION FACTOR PDR1"/>
    <property type="match status" value="1"/>
</dbReference>
<dbReference type="GO" id="GO:0006351">
    <property type="term" value="P:DNA-templated transcription"/>
    <property type="evidence" value="ECO:0007669"/>
    <property type="project" value="InterPro"/>
</dbReference>
<dbReference type="GO" id="GO:0003700">
    <property type="term" value="F:DNA-binding transcription factor activity"/>
    <property type="evidence" value="ECO:0007669"/>
    <property type="project" value="InterPro"/>
</dbReference>
<feature type="region of interest" description="Disordered" evidence="2">
    <location>
        <begin position="44"/>
        <end position="125"/>
    </location>
</feature>
<sequence>MCVYRDADGTGLVKEHLQQFDSRLNKMEGMLADFLMKFEVAQGKTSAPENRSGADVETGSGSQREEGRDTRVEVEAETDEGVGCPPSPPLSHVQGGTNSRNGRPAPPDRDLHRTKRRKLDRRSTKPTYADAYGELHADEWGQLRYIGLSSAMSVIDICMPFREHINRGLENKGYEDRNNFLGPAPSICEALTPQSTEAGSENTGPFTYGHLPPALLVEVLLPSFYERMYFILPVITKADFETQLAELTGASDQAIRESDFLPVLYGLLAVAALNVPQNCQRLDDEILAPYRNTDLGASYFALSTTCKPFNGHHYGGQSSVGRSTGRPTPPYPRRSLNPVIALVLQAAYLAAIGSQAEAWILIGQAVRLGQDLGLHRSAAQLGLPSADQERRRYTWWCIYSLDRTLSAALGRPLAIRDADCDVELPQSDESPDGHDCTGFIAILNLRCILGEILTTVASVRTVKAGRHVSKTREMQAMVVGLNAELQAWATKEVPESIKAANEGQLGVEKFIALSGHFCALLLLYRFFVGNPHRPSPLKDNEALFQCARAATNCIRITDKIVKLMPICADLVFHTQHVFTSSVILLQCIRRSDDAGFIQEALNDVEQATRALRQLQNQWPGASRLAATVEEYVEFTISFIERGMAGRCAFHHDKSEFTGLELRDESGRFPANWAQLAFKRLPIGPLRNPRLHALAHSNGREQTSFLDRSPYSRPHPPTIDLTDNASANQPAVLSSMDNPPMSSSPSNPNFFRFALPQKRPTATAAAATTVATPGTSASNRSAAAKLASVFPPLPNEAHQSCHALCRDDDPTRSWSIGVADGSFDHLLMTGTDTTSDMFGDNTAYFTGDGLWSSQ</sequence>
<evidence type="ECO:0000259" key="3">
    <source>
        <dbReference type="SMART" id="SM00906"/>
    </source>
</evidence>
<dbReference type="InterPro" id="IPR007219">
    <property type="entry name" value="XnlR_reg_dom"/>
</dbReference>
<feature type="compositionally biased region" description="Basic and acidic residues" evidence="2">
    <location>
        <begin position="63"/>
        <end position="74"/>
    </location>
</feature>
<feature type="region of interest" description="Disordered" evidence="2">
    <location>
        <begin position="698"/>
        <end position="723"/>
    </location>
</feature>
<dbReference type="GO" id="GO:0003677">
    <property type="term" value="F:DNA binding"/>
    <property type="evidence" value="ECO:0007669"/>
    <property type="project" value="InterPro"/>
</dbReference>
<reference evidence="4" key="1">
    <citation type="submission" date="2022-07" db="EMBL/GenBank/DDBJ databases">
        <title>Fungi with potential for degradation of polypropylene.</title>
        <authorList>
            <person name="Gostincar C."/>
        </authorList>
    </citation>
    <scope>NUCLEOTIDE SEQUENCE</scope>
    <source>
        <strain evidence="4">EXF-13308</strain>
    </source>
</reference>
<organism evidence="4 5">
    <name type="scientific">Pleurostoma richardsiae</name>
    <dbReference type="NCBI Taxonomy" id="41990"/>
    <lineage>
        <taxon>Eukaryota</taxon>
        <taxon>Fungi</taxon>
        <taxon>Dikarya</taxon>
        <taxon>Ascomycota</taxon>
        <taxon>Pezizomycotina</taxon>
        <taxon>Sordariomycetes</taxon>
        <taxon>Sordariomycetidae</taxon>
        <taxon>Calosphaeriales</taxon>
        <taxon>Pleurostomataceae</taxon>
        <taxon>Pleurostoma</taxon>
    </lineage>
</organism>
<dbReference type="Proteomes" id="UP001174694">
    <property type="component" value="Unassembled WGS sequence"/>
</dbReference>
<dbReference type="GO" id="GO:0008270">
    <property type="term" value="F:zinc ion binding"/>
    <property type="evidence" value="ECO:0007669"/>
    <property type="project" value="InterPro"/>
</dbReference>